<protein>
    <submittedName>
        <fullName evidence="1">Uncharacterized protein</fullName>
    </submittedName>
</protein>
<evidence type="ECO:0000313" key="1">
    <source>
        <dbReference type="EMBL" id="KAK8175246.1"/>
    </source>
</evidence>
<sequence length="199" mass="22837">MHSTICIQHQCFFLGTPNRQPLRSRYQRQDALPHVVRLQSTSGSRSGRVPVFQAAIRASATHQITRFGACVLRDMHLNRGFGSHAREICLDIWASRKATCVKRTWRILTAVFNLFEILHDVSHRPAEPQSRISCTTDFGLDFFNRRQQQENCMASNRMANFPTRQRSLEQASEEIGITCPDQPLQRAAFTRKSHPISIF</sequence>
<keyword evidence="2" id="KW-1185">Reference proteome</keyword>
<comment type="caution">
    <text evidence="1">The sequence shown here is derived from an EMBL/GenBank/DDBJ whole genome shotgun (WGS) entry which is preliminary data.</text>
</comment>
<reference evidence="1 2" key="1">
    <citation type="journal article" date="2022" name="G3 (Bethesda)">
        <title>Enemy or ally: a genomic approach to elucidate the lifestyle of Phyllosticta citrichinaensis.</title>
        <authorList>
            <person name="Buijs V.A."/>
            <person name="Groenewald J.Z."/>
            <person name="Haridas S."/>
            <person name="LaButti K.M."/>
            <person name="Lipzen A."/>
            <person name="Martin F.M."/>
            <person name="Barry K."/>
            <person name="Grigoriev I.V."/>
            <person name="Crous P.W."/>
            <person name="Seidl M.F."/>
        </authorList>
    </citation>
    <scope>NUCLEOTIDE SEQUENCE [LARGE SCALE GENOMIC DNA]</scope>
    <source>
        <strain evidence="1 2">CBS 129764</strain>
    </source>
</reference>
<evidence type="ECO:0000313" key="2">
    <source>
        <dbReference type="Proteomes" id="UP001456524"/>
    </source>
</evidence>
<gene>
    <name evidence="1" type="ORF">IWX90DRAFT_104047</name>
</gene>
<accession>A0ABR1Y259</accession>
<organism evidence="1 2">
    <name type="scientific">Phyllosticta citrichinensis</name>
    <dbReference type="NCBI Taxonomy" id="1130410"/>
    <lineage>
        <taxon>Eukaryota</taxon>
        <taxon>Fungi</taxon>
        <taxon>Dikarya</taxon>
        <taxon>Ascomycota</taxon>
        <taxon>Pezizomycotina</taxon>
        <taxon>Dothideomycetes</taxon>
        <taxon>Dothideomycetes incertae sedis</taxon>
        <taxon>Botryosphaeriales</taxon>
        <taxon>Phyllostictaceae</taxon>
        <taxon>Phyllosticta</taxon>
    </lineage>
</organism>
<dbReference type="Proteomes" id="UP001456524">
    <property type="component" value="Unassembled WGS sequence"/>
</dbReference>
<proteinExistence type="predicted"/>
<name>A0ABR1Y259_9PEZI</name>
<dbReference type="EMBL" id="JBBWUH010000002">
    <property type="protein sequence ID" value="KAK8175246.1"/>
    <property type="molecule type" value="Genomic_DNA"/>
</dbReference>